<keyword evidence="9 12" id="KW-0175">Coiled coil</keyword>
<dbReference type="Pfam" id="PF00681">
    <property type="entry name" value="Plectin"/>
    <property type="match status" value="4"/>
</dbReference>
<evidence type="ECO:0000313" key="15">
    <source>
        <dbReference type="Proteomes" id="UP000186698"/>
    </source>
</evidence>
<dbReference type="Pfam" id="PF21020">
    <property type="entry name" value="Spectrin_4"/>
    <property type="match status" value="1"/>
</dbReference>
<comment type="similarity">
    <text evidence="3">Belongs to the plakin or cytolinker family.</text>
</comment>
<reference evidence="16" key="1">
    <citation type="submission" date="2025-08" db="UniProtKB">
        <authorList>
            <consortium name="RefSeq"/>
        </authorList>
    </citation>
    <scope>IDENTIFICATION</scope>
    <source>
        <strain evidence="16">J_2021</strain>
        <tissue evidence="16">Erythrocytes</tissue>
    </source>
</reference>
<dbReference type="PROSITE" id="PS50002">
    <property type="entry name" value="SH3"/>
    <property type="match status" value="1"/>
</dbReference>
<keyword evidence="5" id="KW-0963">Cytoplasm</keyword>
<dbReference type="FunFam" id="1.20.58.60:FF:000009">
    <property type="entry name" value="dystonin isoform X1"/>
    <property type="match status" value="1"/>
</dbReference>
<dbReference type="FunFam" id="1.20.58.60:FF:000010">
    <property type="entry name" value="plectin isoform X2"/>
    <property type="match status" value="1"/>
</dbReference>
<feature type="coiled-coil region" evidence="12">
    <location>
        <begin position="1831"/>
        <end position="1918"/>
    </location>
</feature>
<dbReference type="Pfam" id="PF21019">
    <property type="entry name" value="Spectrin_3"/>
    <property type="match status" value="1"/>
</dbReference>
<dbReference type="RefSeq" id="XP_041419113.1">
    <property type="nucleotide sequence ID" value="XM_041563179.1"/>
</dbReference>
<dbReference type="InterPro" id="IPR018159">
    <property type="entry name" value="Spectrin/alpha-actinin"/>
</dbReference>
<gene>
    <name evidence="16" type="primary">dst.L</name>
</gene>
<dbReference type="GO" id="GO:0098609">
    <property type="term" value="P:cell-cell adhesion"/>
    <property type="evidence" value="ECO:0007669"/>
    <property type="project" value="TreeGrafter"/>
</dbReference>
<sequence>MNSTCYGYYSSDSLLTSSNRNSIDSNENFVSVKNGPTMINSYISFGSEQSGRPRLEMLQQLANRVQRDSLGCEDKLILARSALQADAKRMESGIQLQNEAEITGYLIECENLLRQQLVDVQSLVDGKYYQADQLVQRVASLRDELLALRNEFTSLYSKGRMFTNDQTKLMISGISQSLSSGFSQNLNPVMNSTMSHSMTPSLTPTSLTPGMSHGFNSHLTAAMTPPFSPNYNSGLIQNYATGMNTNALQSLKHIQIKKPLQKSSLADQNLPEEVVNSKFVQDLLSWIEEMQVQLDRAEWGSDLSSIEGHLETHKHFHNAVEEFESSLKEAKMSELQITGIYKANFAESLYKLESQYSKLLNSSRNRQKHLDMLHSFVSRATRELIWLNEKEEEEVAYDWSERNQNIQAKKDYHGELMRELDQKEEIIKSVQDIAEQMLLQNHPARSTIESYRAAMQTQWNWILQLCHCVEQHIRQNSAYFEYFNDAKNAAEYLKSLKDAILRKYSCDKSTSLHKVEDLLQESMEEKEQLLQYKSTVASLVGRAKAIIQLKPRNPDNPLKASIQIRAICDYKQIEITIYKDDECILASNSHRAKWKVISPTGNEAMVPSVCFTVPPPNKEAVDSANRIEQMYQSVLTLWHESHINMKSTVSWHYLMNEIEGIRSSKVSTIKTLLPGEHQQVLSNLKSHFDEFLEDSQESKIFSVSDITQLEREVNVCKLYYEELLQSAEREEQEESIYNLYVSEIRNFRLRMENCEDRLIRQIRTPLDRDDLHESVLRIAEQEKLKKELDHLKADLSTISEKCEEFFSQAATSPSIETLRTELNIVIQNMNQVYSMSSIYLEKLKTINLVLKNTQGAETIVKLYETRLCEEDAVTADRNGIDKLETTLKLWRSEVDEQREVFHALEDELQKAKNISDQMLKVHKERDLDFDWHKEKADQLAERWQNIHSQIENRLRDLDGISKSLKYYKESYGTLDSWISQIEETQSMLQENLPENSKALAKQLDQQKMLISEIEMKQSKMDECQKYSEQFSSAIKDYELQLMTYRAMVDSHQKSPMKRRRIQSSSDAIVQEFMGLRTRYTALITLITQLVKFSGETLKRMEEEETIMYTDHSSSSAYPDLLEQQKATMEENKRLMRKIKELEATLDEVKKQKYSLEQEIPKVKSAAEMEVKKHLKAIEEINLQKTKAEYEAQQFRLELETAVKQKTAVEQQFEHVRQITRQSETKCSAVEDKLRAFKTQIEESTTARRKLEDHLKRKDIDLQELEKTKINLMGELKRKAEIEEELLRQMKQLEHDLEFQRRIVEKGKLEYETKRQTTESVYSFSSGKEMVIPARASIMMESDKRGTQIEQYAKKAESLKHQLDDLTLANKKAENEIKQYKLELNTLNKQKTAAEEKNRQLRNQFDDTHNMVQHLKHDLEQKNQLEQNYVLQIRELERKVYQSEDKAEEARQESAGNKKAFMNLEEDLKSLQQDRLSLEHQIKMLKGDYDGMREKLKVCQEELRQKEMSERNCQQKITFLEEDLSRKKQEVDDFKKRLDELSRSQSKSESNLKYMESQMSSLQHEKIALEQRSQSRSEEADSLREQLKKVQEELLQTSRSQKEDQIKLLKLRDELTKSNQWADTLKLKLDDLTKLNTETEMQLKRIKSDSEKIAMEKSTLQKNADMLKSQLDSAREQIRLTNEQSQKQSKSEKEAQITINRLEEELTRSKNAVNELKQKYDKQSLAMLNSEKETRTLKAELNNLTLEKKMTDQKILLHQGHLQEVNNKLKKTQDDLHKKNVDEQLAQKKIALYHEESIKYKQSADDFRKQFERKMESNLSTENEASTMRLEVVKLKQEKTMHEEKMRLLKNEISDLQGRYQRCQEQLSMEKKSELEHAQKCCKLEAELDAQRRVVESLKQKVDLQRQDHINQLRSLQSEIQQTSTVTSPLQKSETKGTNFMYSSSGSQQSFDPLQNRSKGSPGLRRKLDSQIDVNAPIFKTEHIEEKRLQIDGYDENIQKELQLQLSRIKQSLDSSDRKPPFAELVTQASNELKIAIDTMNPYRQLSELGSVKDKNIQNNMQTMRYEEGKFGKDLGKFEQPLEIVKSKQYDVHVEVTTVKQEKEFLVNNEEQTYQERNIVDGFRRGDLQKMGSVSSSYKSYAGSDGYVSDSSSTDERFVFQGLRKCASARQMVDAKILDAKTLEQLELGHISVQEVQKTLDQYLKRNSSIAGLYLESSREKISFMLAAKRGIIERNIAFEFLEAQAVTGFIIDPYTGKQYSVEEAVMNGIVDQEFKEKLLESEKAVLGYIHSGKKLSVFQAIEARLLERQKGKRILEAQIATGGVIDPVRSIRIPADIAVLKGLLNHTTVKFLHEPASNVKGFHLPISKQSMYYSELLQLCVLDLESKTYLLPIGDRQITAFTAEKGHKICVIDIRSGMEMTRHEAHERGLIDKNMYFELSQHECEWGSTTVFDSKGNSQTELTDLKTGRKFIIEEVVSEGKIERSLISKFKEGLISATELADVLVSRIKPIKDPYSPIAGYWIYETNERVSVFKALRRNMADRITIYRLLEAQASTGGVIDPSNGKKYSVSEALQKGLIDDVCAKQIHQCELTFTGVIHPVTKVILPAAEAMNLNMLNKEIGYRCLEYQHLTGGLIEPRSRSRLSLEEAVKKGVVDAVTATKLMDVNSYVKNLTCPITRKKLSYKDALDQAVYDCHTGLRLMKAPLPHNVGIPSLYFSSQ</sequence>
<keyword evidence="4 11" id="KW-0728">SH3 domain</keyword>
<dbReference type="SMART" id="SM00150">
    <property type="entry name" value="SPEC"/>
    <property type="match status" value="4"/>
</dbReference>
<protein>
    <submittedName>
        <fullName evidence="16">Plectin isoform X13</fullName>
    </submittedName>
</protein>
<evidence type="ECO:0000256" key="11">
    <source>
        <dbReference type="PROSITE-ProRule" id="PRU00192"/>
    </source>
</evidence>
<dbReference type="CDD" id="cd00176">
    <property type="entry name" value="SPEC"/>
    <property type="match status" value="1"/>
</dbReference>
<dbReference type="Pfam" id="PF21097">
    <property type="entry name" value="SR_plectin_7"/>
    <property type="match status" value="1"/>
</dbReference>
<dbReference type="PANTHER" id="PTHR23169:SF24">
    <property type="entry name" value="DYSTONIN"/>
    <property type="match status" value="1"/>
</dbReference>
<dbReference type="InterPro" id="IPR049538">
    <property type="entry name" value="PCN-like_spectrin-like_rpt"/>
</dbReference>
<evidence type="ECO:0000256" key="12">
    <source>
        <dbReference type="SAM" id="Coils"/>
    </source>
</evidence>
<dbReference type="GO" id="GO:0005737">
    <property type="term" value="C:cytoplasm"/>
    <property type="evidence" value="ECO:0007669"/>
    <property type="project" value="TreeGrafter"/>
</dbReference>
<proteinExistence type="inferred from homology"/>
<dbReference type="GO" id="GO:0030057">
    <property type="term" value="C:desmosome"/>
    <property type="evidence" value="ECO:0007669"/>
    <property type="project" value="UniProtKB-SubCell"/>
</dbReference>
<dbReference type="SMART" id="SM00250">
    <property type="entry name" value="PLEC"/>
    <property type="match status" value="10"/>
</dbReference>
<dbReference type="Gene3D" id="3.90.1290.10">
    <property type="entry name" value="Plakin repeat"/>
    <property type="match status" value="2"/>
</dbReference>
<dbReference type="GO" id="GO:0042060">
    <property type="term" value="P:wound healing"/>
    <property type="evidence" value="ECO:0007669"/>
    <property type="project" value="TreeGrafter"/>
</dbReference>
<dbReference type="InterPro" id="IPR035915">
    <property type="entry name" value="Plakin_repeat_sf"/>
</dbReference>
<dbReference type="Proteomes" id="UP000186698">
    <property type="component" value="Chromosome 5L"/>
</dbReference>
<dbReference type="FunFam" id="1.20.58.60:FF:000052">
    <property type="entry name" value="dystonin isoform X2"/>
    <property type="match status" value="1"/>
</dbReference>
<evidence type="ECO:0000256" key="7">
    <source>
        <dbReference type="ARBA" id="ARBA00022737"/>
    </source>
</evidence>
<dbReference type="FunFam" id="3.90.1290.10:FF:000001">
    <property type="entry name" value="Plectin a"/>
    <property type="match status" value="1"/>
</dbReference>
<dbReference type="Pfam" id="PF17902">
    <property type="entry name" value="SH3_10"/>
    <property type="match status" value="1"/>
</dbReference>
<evidence type="ECO:0000256" key="9">
    <source>
        <dbReference type="ARBA" id="ARBA00023054"/>
    </source>
</evidence>
<dbReference type="InterPro" id="IPR041573">
    <property type="entry name" value="Desmoplakin_Spectrin-like"/>
</dbReference>
<dbReference type="Gene3D" id="1.20.58.1060">
    <property type="match status" value="1"/>
</dbReference>
<feature type="region of interest" description="Disordered" evidence="13">
    <location>
        <begin position="1923"/>
        <end position="1966"/>
    </location>
</feature>
<evidence type="ECO:0000256" key="10">
    <source>
        <dbReference type="ARBA" id="ARBA00023212"/>
    </source>
</evidence>
<dbReference type="GO" id="GO:0005198">
    <property type="term" value="F:structural molecule activity"/>
    <property type="evidence" value="ECO:0007669"/>
    <property type="project" value="TreeGrafter"/>
</dbReference>
<dbReference type="GO" id="GO:0005882">
    <property type="term" value="C:intermediate filament"/>
    <property type="evidence" value="ECO:0007669"/>
    <property type="project" value="TreeGrafter"/>
</dbReference>
<dbReference type="Gene3D" id="2.30.30.40">
    <property type="entry name" value="SH3 Domains"/>
    <property type="match status" value="1"/>
</dbReference>
<dbReference type="Pfam" id="PF00435">
    <property type="entry name" value="Spectrin"/>
    <property type="match status" value="1"/>
</dbReference>
<evidence type="ECO:0000259" key="14">
    <source>
        <dbReference type="PROSITE" id="PS50002"/>
    </source>
</evidence>
<evidence type="ECO:0000256" key="5">
    <source>
        <dbReference type="ARBA" id="ARBA00022490"/>
    </source>
</evidence>
<dbReference type="GO" id="GO:0005886">
    <property type="term" value="C:plasma membrane"/>
    <property type="evidence" value="ECO:0007669"/>
    <property type="project" value="UniProtKB-SubCell"/>
</dbReference>
<feature type="compositionally biased region" description="Polar residues" evidence="13">
    <location>
        <begin position="1542"/>
        <end position="1560"/>
    </location>
</feature>
<dbReference type="GO" id="GO:0045104">
    <property type="term" value="P:intermediate filament cytoskeleton organization"/>
    <property type="evidence" value="ECO:0007669"/>
    <property type="project" value="InterPro"/>
</dbReference>
<feature type="region of interest" description="Disordered" evidence="13">
    <location>
        <begin position="1539"/>
        <end position="1560"/>
    </location>
</feature>
<evidence type="ECO:0000256" key="3">
    <source>
        <dbReference type="ARBA" id="ARBA00009109"/>
    </source>
</evidence>
<feature type="coiled-coil region" evidence="12">
    <location>
        <begin position="1121"/>
        <end position="1211"/>
    </location>
</feature>
<evidence type="ECO:0000256" key="8">
    <source>
        <dbReference type="ARBA" id="ARBA00022949"/>
    </source>
</evidence>
<keyword evidence="6" id="KW-0597">Phosphoprotein</keyword>
<dbReference type="GO" id="GO:0014704">
    <property type="term" value="C:intercalated disc"/>
    <property type="evidence" value="ECO:0007669"/>
    <property type="project" value="TreeGrafter"/>
</dbReference>
<dbReference type="SUPFAM" id="SSF46966">
    <property type="entry name" value="Spectrin repeat"/>
    <property type="match status" value="3"/>
</dbReference>
<keyword evidence="8" id="KW-0965">Cell junction</keyword>
<accession>A0A8J1KQU3</accession>
<dbReference type="SUPFAM" id="SSF75399">
    <property type="entry name" value="Plakin repeat"/>
    <property type="match status" value="2"/>
</dbReference>
<evidence type="ECO:0000256" key="2">
    <source>
        <dbReference type="ARBA" id="ARBA00004282"/>
    </source>
</evidence>
<keyword evidence="7" id="KW-0677">Repeat</keyword>
<evidence type="ECO:0000256" key="6">
    <source>
        <dbReference type="ARBA" id="ARBA00022553"/>
    </source>
</evidence>
<organism evidence="15 16">
    <name type="scientific">Xenopus laevis</name>
    <name type="common">African clawed frog</name>
    <dbReference type="NCBI Taxonomy" id="8355"/>
    <lineage>
        <taxon>Eukaryota</taxon>
        <taxon>Metazoa</taxon>
        <taxon>Chordata</taxon>
        <taxon>Craniata</taxon>
        <taxon>Vertebrata</taxon>
        <taxon>Euteleostomi</taxon>
        <taxon>Amphibia</taxon>
        <taxon>Batrachia</taxon>
        <taxon>Anura</taxon>
        <taxon>Pipoidea</taxon>
        <taxon>Pipidae</taxon>
        <taxon>Xenopodinae</taxon>
        <taxon>Xenopus</taxon>
        <taxon>Xenopus</taxon>
    </lineage>
</organism>
<feature type="coiled-coil region" evidence="12">
    <location>
        <begin position="880"/>
        <end position="953"/>
    </location>
</feature>
<feature type="domain" description="SH3" evidence="14">
    <location>
        <begin position="559"/>
        <end position="616"/>
    </location>
</feature>
<dbReference type="SUPFAM" id="SSF57997">
    <property type="entry name" value="Tropomyosin"/>
    <property type="match status" value="1"/>
</dbReference>
<name>A0A8J1KQU3_XENLA</name>
<dbReference type="FunFam" id="2.30.30.40:FF:000011">
    <property type="entry name" value="Microtubule-actin cross-linking factor 1"/>
    <property type="match status" value="1"/>
</dbReference>
<dbReference type="Gene3D" id="1.20.58.60">
    <property type="match status" value="4"/>
</dbReference>
<dbReference type="PANTHER" id="PTHR23169">
    <property type="entry name" value="ENVOPLAKIN"/>
    <property type="match status" value="1"/>
</dbReference>
<dbReference type="InterPro" id="IPR002017">
    <property type="entry name" value="Spectrin_repeat"/>
</dbReference>
<evidence type="ECO:0000256" key="4">
    <source>
        <dbReference type="ARBA" id="ARBA00022443"/>
    </source>
</evidence>
<dbReference type="Gene3D" id="1.20.5.170">
    <property type="match status" value="1"/>
</dbReference>
<dbReference type="InterPro" id="IPR041615">
    <property type="entry name" value="Desmoplakin_SH3"/>
</dbReference>
<dbReference type="InterPro" id="IPR001452">
    <property type="entry name" value="SH3_domain"/>
</dbReference>
<dbReference type="InterPro" id="IPR001101">
    <property type="entry name" value="Plectin_repeat"/>
</dbReference>
<dbReference type="Gene3D" id="3.30.160.780">
    <property type="match status" value="1"/>
</dbReference>
<comment type="subcellular location">
    <subcellularLocation>
        <location evidence="2">Cell junction</location>
    </subcellularLocation>
    <subcellularLocation>
        <location evidence="1">Cytoplasm</location>
        <location evidence="1">Cytoskeleton</location>
    </subcellularLocation>
</comment>
<feature type="compositionally biased region" description="Polar residues" evidence="13">
    <location>
        <begin position="1923"/>
        <end position="1958"/>
    </location>
</feature>
<dbReference type="Pfam" id="PF18373">
    <property type="entry name" value="Spectrin_2"/>
    <property type="match status" value="1"/>
</dbReference>
<dbReference type="GO" id="GO:0043588">
    <property type="term" value="P:skin development"/>
    <property type="evidence" value="ECO:0007669"/>
    <property type="project" value="TreeGrafter"/>
</dbReference>
<dbReference type="InterPro" id="IPR043197">
    <property type="entry name" value="Plakin"/>
</dbReference>
<evidence type="ECO:0000256" key="1">
    <source>
        <dbReference type="ARBA" id="ARBA00004245"/>
    </source>
</evidence>
<evidence type="ECO:0000256" key="13">
    <source>
        <dbReference type="SAM" id="MobiDB-lite"/>
    </source>
</evidence>
<dbReference type="GeneID" id="733202"/>
<keyword evidence="15" id="KW-1185">Reference proteome</keyword>
<feature type="coiled-coil region" evidence="12">
    <location>
        <begin position="1247"/>
        <end position="1302"/>
    </location>
</feature>
<dbReference type="CTD" id="733202"/>
<evidence type="ECO:0000313" key="16">
    <source>
        <dbReference type="RefSeq" id="XP_041419113.1"/>
    </source>
</evidence>
<keyword evidence="10" id="KW-0206">Cytoskeleton</keyword>